<dbReference type="EMBL" id="PFBH01000009">
    <property type="protein sequence ID" value="PIR85274.1"/>
    <property type="molecule type" value="Genomic_DNA"/>
</dbReference>
<evidence type="ECO:0000313" key="2">
    <source>
        <dbReference type="Proteomes" id="UP000229315"/>
    </source>
</evidence>
<sequence>MEGKRRSRRRGGFRSVRNPKISYLAVDTPGAHVVVIEDSFFLWRVVQRIVLSRKEKERTTMFKLRSMVAPYSVAWHSVEEKSTEETV</sequence>
<accession>A0A2H0UFS9</accession>
<reference evidence="2" key="1">
    <citation type="submission" date="2017-09" db="EMBL/GenBank/DDBJ databases">
        <title>Depth-based differentiation of microbial function through sediment-hosted aquifers and enrichment of novel symbionts in the deep terrestrial subsurface.</title>
        <authorList>
            <person name="Probst A.J."/>
            <person name="Ladd B."/>
            <person name="Jarett J.K."/>
            <person name="Geller-Mcgrath D.E."/>
            <person name="Sieber C.M.K."/>
            <person name="Emerson J.B."/>
            <person name="Anantharaman K."/>
            <person name="Thomas B.C."/>
            <person name="Malmstrom R."/>
            <person name="Stieglmeier M."/>
            <person name="Klingl A."/>
            <person name="Woyke T."/>
            <person name="Ryan C.M."/>
            <person name="Banfield J.F."/>
        </authorList>
    </citation>
    <scope>NUCLEOTIDE SEQUENCE [LARGE SCALE GENOMIC DNA]</scope>
</reference>
<gene>
    <name evidence="1" type="ORF">COU15_01530</name>
</gene>
<proteinExistence type="predicted"/>
<protein>
    <submittedName>
        <fullName evidence="1">Uncharacterized protein</fullName>
    </submittedName>
</protein>
<dbReference type="AlphaFoldDB" id="A0A2H0UFS9"/>
<organism evidence="1 2">
    <name type="scientific">Candidatus Kaiserbacteria bacterium CG10_big_fil_rev_8_21_14_0_10_45_20</name>
    <dbReference type="NCBI Taxonomy" id="1974607"/>
    <lineage>
        <taxon>Bacteria</taxon>
        <taxon>Candidatus Kaiseribacteriota</taxon>
    </lineage>
</organism>
<comment type="caution">
    <text evidence="1">The sequence shown here is derived from an EMBL/GenBank/DDBJ whole genome shotgun (WGS) entry which is preliminary data.</text>
</comment>
<dbReference type="Proteomes" id="UP000229315">
    <property type="component" value="Unassembled WGS sequence"/>
</dbReference>
<name>A0A2H0UFS9_9BACT</name>
<evidence type="ECO:0000313" key="1">
    <source>
        <dbReference type="EMBL" id="PIR85274.1"/>
    </source>
</evidence>